<dbReference type="EMBL" id="BSXW01000817">
    <property type="protein sequence ID" value="GMF30095.1"/>
    <property type="molecule type" value="Genomic_DNA"/>
</dbReference>
<accession>A0A9W6UBX4</accession>
<sequence>MLESTILQESLQIKPIKRKTGKDDNRYFLGEKGSLIAAKTGRKSKTYQSIDWVATEEKIRDIWYDGESKSIDESSYMRFEDPLCHASLTRKRKLADPSEGDYADRTKQRLQDSFEFDTSTSTSLDQVDTWVKHLRWIKLDTCGFMVHQLVYLVLIVGESSQRLLKKVDWRSTFQEFIDLVKDRDDVDLFTNEDTTKLAKAFEPRDGEARHGIKIGIDEDMNSSLTNADNDAKKILMDYYSKIVSEGVRIPFRLKPIVDTKSGVEANQNYYFSEPTAAKLFYIRNQEIKAVSGKVFSDFMKTIRWMDTFNSLMTGFKDIERNTDTSARIKSSEGLQYRDDTLQKLHDESEAAFLKYGEAQRKNDEAKRAIKGNKSKSARSALKAATAAMKRPRLSIKLRLKASPMLRTTPRLINSVINKTSARFAKL</sequence>
<proteinExistence type="predicted"/>
<keyword evidence="2" id="KW-1185">Reference proteome</keyword>
<protein>
    <submittedName>
        <fullName evidence="1">Unnamed protein product</fullName>
    </submittedName>
</protein>
<comment type="caution">
    <text evidence="1">The sequence shown here is derived from an EMBL/GenBank/DDBJ whole genome shotgun (WGS) entry which is preliminary data.</text>
</comment>
<dbReference type="OrthoDB" id="155315at2759"/>
<gene>
    <name evidence="1" type="ORF">Plil01_001283500</name>
</gene>
<organism evidence="1 2">
    <name type="scientific">Phytophthora lilii</name>
    <dbReference type="NCBI Taxonomy" id="2077276"/>
    <lineage>
        <taxon>Eukaryota</taxon>
        <taxon>Sar</taxon>
        <taxon>Stramenopiles</taxon>
        <taxon>Oomycota</taxon>
        <taxon>Peronosporomycetes</taxon>
        <taxon>Peronosporales</taxon>
        <taxon>Peronosporaceae</taxon>
        <taxon>Phytophthora</taxon>
    </lineage>
</organism>
<dbReference type="Proteomes" id="UP001165083">
    <property type="component" value="Unassembled WGS sequence"/>
</dbReference>
<dbReference type="AlphaFoldDB" id="A0A9W6UBX4"/>
<evidence type="ECO:0000313" key="2">
    <source>
        <dbReference type="Proteomes" id="UP001165083"/>
    </source>
</evidence>
<evidence type="ECO:0000313" key="1">
    <source>
        <dbReference type="EMBL" id="GMF30095.1"/>
    </source>
</evidence>
<reference evidence="1" key="1">
    <citation type="submission" date="2023-04" db="EMBL/GenBank/DDBJ databases">
        <title>Phytophthora lilii NBRC 32176.</title>
        <authorList>
            <person name="Ichikawa N."/>
            <person name="Sato H."/>
            <person name="Tonouchi N."/>
        </authorList>
    </citation>
    <scope>NUCLEOTIDE SEQUENCE</scope>
    <source>
        <strain evidence="1">NBRC 32176</strain>
    </source>
</reference>
<name>A0A9W6UBX4_9STRA</name>